<keyword evidence="1" id="KW-0812">Transmembrane</keyword>
<evidence type="ECO:0000256" key="1">
    <source>
        <dbReference type="SAM" id="Phobius"/>
    </source>
</evidence>
<keyword evidence="1" id="KW-1133">Transmembrane helix</keyword>
<keyword evidence="1" id="KW-0472">Membrane</keyword>
<keyword evidence="3" id="KW-1185">Reference proteome</keyword>
<dbReference type="AlphaFoldDB" id="A0A5C6S3N4"/>
<dbReference type="EMBL" id="VOPL01000003">
    <property type="protein sequence ID" value="TXB69033.1"/>
    <property type="molecule type" value="Genomic_DNA"/>
</dbReference>
<reference evidence="2 3" key="1">
    <citation type="submission" date="2019-08" db="EMBL/GenBank/DDBJ databases">
        <authorList>
            <person name="Ye J."/>
        </authorList>
    </citation>
    <scope>NUCLEOTIDE SEQUENCE [LARGE SCALE GENOMIC DNA]</scope>
    <source>
        <strain evidence="2 3">TK008</strain>
    </source>
</reference>
<evidence type="ECO:0000313" key="3">
    <source>
        <dbReference type="Proteomes" id="UP000321562"/>
    </source>
</evidence>
<protein>
    <submittedName>
        <fullName evidence="2">Uncharacterized protein</fullName>
    </submittedName>
</protein>
<name>A0A5C6S3N4_9RHOB</name>
<feature type="transmembrane region" description="Helical" evidence="1">
    <location>
        <begin position="24"/>
        <end position="43"/>
    </location>
</feature>
<gene>
    <name evidence="2" type="ORF">FQV27_08610</name>
</gene>
<evidence type="ECO:0000313" key="2">
    <source>
        <dbReference type="EMBL" id="TXB69033.1"/>
    </source>
</evidence>
<comment type="caution">
    <text evidence="2">The sequence shown here is derived from an EMBL/GenBank/DDBJ whole genome shotgun (WGS) entry which is preliminary data.</text>
</comment>
<proteinExistence type="predicted"/>
<accession>A0A5C6S3N4</accession>
<organism evidence="2 3">
    <name type="scientific">Paracoccus aurantiacus</name>
    <dbReference type="NCBI Taxonomy" id="2599412"/>
    <lineage>
        <taxon>Bacteria</taxon>
        <taxon>Pseudomonadati</taxon>
        <taxon>Pseudomonadota</taxon>
        <taxon>Alphaproteobacteria</taxon>
        <taxon>Rhodobacterales</taxon>
        <taxon>Paracoccaceae</taxon>
        <taxon>Paracoccus</taxon>
    </lineage>
</organism>
<feature type="transmembrane region" description="Helical" evidence="1">
    <location>
        <begin position="92"/>
        <end position="113"/>
    </location>
</feature>
<sequence length="199" mass="21100">MAAGPHPPLAVHPQRMIRNLPAPVLAMLLAAAVGLSAFGQILLQSTFRQTRHPVSLFRANTTADPALIRDWYATLQAQGTLNRMIATEITDLIWIAGLAATAILMTLLAARLLRRRNPAASNRLYRIAPYTALAPALDLVENTFSLAMLSDPTGFPDAFAHLHAAASWAKLAAIGTVATAIPAYATCAAIRGKGAGEKS</sequence>
<dbReference type="Proteomes" id="UP000321562">
    <property type="component" value="Unassembled WGS sequence"/>
</dbReference>